<sequence>MYIRVKRNKTTYFVQCDPTDTTSDIKQKLQRLIDQPSNNQRLTLVSSNDILEDSKTLAEQGVENDAVVALTLRKGLMFQFELLNLSRSHVPVGNGPSSPLQLPLLPTTPSSFIAGNHSTYPPLIPSLPLLPLLIILHPLSATPTLPPC</sequence>
<name>A0AAQ3KBE1_9LILI</name>
<dbReference type="PANTHER" id="PTHR47725:SF2">
    <property type="entry name" value="UBIQUITIN-LIKE DOMAIN-CONTAINING PROTEIN"/>
    <property type="match status" value="1"/>
</dbReference>
<dbReference type="EMBL" id="CP136893">
    <property type="protein sequence ID" value="WOL05544.1"/>
    <property type="molecule type" value="Genomic_DNA"/>
</dbReference>
<dbReference type="SUPFAM" id="SSF54236">
    <property type="entry name" value="Ubiquitin-like"/>
    <property type="match status" value="1"/>
</dbReference>
<keyword evidence="3" id="KW-1185">Reference proteome</keyword>
<feature type="domain" description="Ubiquitin-like" evidence="1">
    <location>
        <begin position="1"/>
        <end position="74"/>
    </location>
</feature>
<evidence type="ECO:0000313" key="2">
    <source>
        <dbReference type="EMBL" id="WOL05544.1"/>
    </source>
</evidence>
<dbReference type="CDD" id="cd17039">
    <property type="entry name" value="Ubl_ubiquitin_like"/>
    <property type="match status" value="1"/>
</dbReference>
<dbReference type="Proteomes" id="UP001327560">
    <property type="component" value="Chromosome 4"/>
</dbReference>
<evidence type="ECO:0000313" key="3">
    <source>
        <dbReference type="Proteomes" id="UP001327560"/>
    </source>
</evidence>
<organism evidence="2 3">
    <name type="scientific">Canna indica</name>
    <name type="common">Indian-shot</name>
    <dbReference type="NCBI Taxonomy" id="4628"/>
    <lineage>
        <taxon>Eukaryota</taxon>
        <taxon>Viridiplantae</taxon>
        <taxon>Streptophyta</taxon>
        <taxon>Embryophyta</taxon>
        <taxon>Tracheophyta</taxon>
        <taxon>Spermatophyta</taxon>
        <taxon>Magnoliopsida</taxon>
        <taxon>Liliopsida</taxon>
        <taxon>Zingiberales</taxon>
        <taxon>Cannaceae</taxon>
        <taxon>Canna</taxon>
    </lineage>
</organism>
<reference evidence="2 3" key="1">
    <citation type="submission" date="2023-10" db="EMBL/GenBank/DDBJ databases">
        <title>Chromosome-scale genome assembly provides insights into flower coloration mechanisms of Canna indica.</title>
        <authorList>
            <person name="Li C."/>
        </authorList>
    </citation>
    <scope>NUCLEOTIDE SEQUENCE [LARGE SCALE GENOMIC DNA]</scope>
    <source>
        <tissue evidence="2">Flower</tissue>
    </source>
</reference>
<dbReference type="SMART" id="SM00213">
    <property type="entry name" value="UBQ"/>
    <property type="match status" value="1"/>
</dbReference>
<dbReference type="AlphaFoldDB" id="A0AAQ3KBE1"/>
<dbReference type="PANTHER" id="PTHR47725">
    <property type="entry name" value="OS03G0364000 PROTEIN"/>
    <property type="match status" value="1"/>
</dbReference>
<gene>
    <name evidence="2" type="ORF">Cni_G14273</name>
</gene>
<evidence type="ECO:0000259" key="1">
    <source>
        <dbReference type="PROSITE" id="PS50053"/>
    </source>
</evidence>
<dbReference type="InterPro" id="IPR029071">
    <property type="entry name" value="Ubiquitin-like_domsf"/>
</dbReference>
<proteinExistence type="predicted"/>
<dbReference type="InterPro" id="IPR000626">
    <property type="entry name" value="Ubiquitin-like_dom"/>
</dbReference>
<protein>
    <recommendedName>
        <fullName evidence="1">Ubiquitin-like domain-containing protein</fullName>
    </recommendedName>
</protein>
<dbReference type="Pfam" id="PF00240">
    <property type="entry name" value="ubiquitin"/>
    <property type="match status" value="1"/>
</dbReference>
<accession>A0AAQ3KBE1</accession>
<dbReference type="PROSITE" id="PS50053">
    <property type="entry name" value="UBIQUITIN_2"/>
    <property type="match status" value="1"/>
</dbReference>
<dbReference type="Gene3D" id="3.10.20.90">
    <property type="entry name" value="Phosphatidylinositol 3-kinase Catalytic Subunit, Chain A, domain 1"/>
    <property type="match status" value="1"/>
</dbReference>